<sequence>MGDFMKIAIHTKIDFKPKSDDKASFISLANDFKNYDLSIEEIAYHIGLGHAFCSQHNGRRCEANFIASSVIGVDIDGGMRIEDALEHPFVKKYGGIIYHTWSSTEEENRFRIVFFCMNPITNAQTMRHALVGAIRLLGGDGACKDACRMFYGNKKTVPIVLGNVLSEDALNEIIALGKDKSDRPEKIHNDFKKAPPFVSHPPSEFETVQLFKTASGQLGNLSELIKGTRLFCPAHEDNNASAFVTESRHGVKGIHCSTCVKTFWTKTENLKFLSEYDFNAIDHDLNYIEFEESQDNQFYATKHAEFFNNDERVVQPRRNSRLGSIKLEEGILLVRSPMGTGKTHEIKSLVHECKQENLSVLLLSHRRTLIFSSAKRIGLDSYLDEAGNKVVPSRYYAICVDSIPRLINLRTHHYDVVLIDESEQVFSHITSDTLGRNRRNAFLMMQRLIEKASTIIACDADLGYLTLSSLGNARGGEMPRKFYINRYQHPSRSIEIYENENHLLSDLIKSIKRGGKYYVCSNSKDKAEELAQAILNSVGPECKIKVITSDTTKNSETREFVDNIVEEILHYDVTISSPSLGTGIDVSFPNDEQIIDGVYGFFYANITTHFDIDQQLGRVRNPKYVKAWVSPQRFNFETEPDVIKRTIVENGEFSDITISYDNNDFMTFDMNDDLLCHFAEVRSLQNASKNNLKENFIKHKTYNGWEVRNVYKDEAAAECGGALRKIAKVDIKKLRSRDILDAEKIDHSEAIRIENFKSNDPSERAKLEKFFLEKFYGEAATEKLIALDDFGKYRPKIELLSNYIQHVKNFSAPNENTMNLDDEKLTLIFKLLNTAKLVDDSGNFIDGKIIDNRDLNDFKTVVLSANQRIKELLGISVRKDFDTKPMKLLGDILKEMGLGWNNTFKKVINSRAVTFYAVDYGHYQWARQIADNRIKQRQSWGESFISSS</sequence>
<dbReference type="Gene3D" id="3.40.50.300">
    <property type="entry name" value="P-loop containing nucleotide triphosphate hydrolases"/>
    <property type="match status" value="2"/>
</dbReference>
<dbReference type="InterPro" id="IPR003450">
    <property type="entry name" value="Replication_origin-bd"/>
</dbReference>
<name>A0A7X2LTQ4_9BURK</name>
<dbReference type="GO" id="GO:0006260">
    <property type="term" value="P:DNA replication"/>
    <property type="evidence" value="ECO:0007669"/>
    <property type="project" value="InterPro"/>
</dbReference>
<dbReference type="InterPro" id="IPR049996">
    <property type="entry name" value="Slr7037-like"/>
</dbReference>
<dbReference type="Proteomes" id="UP000446768">
    <property type="component" value="Unassembled WGS sequence"/>
</dbReference>
<dbReference type="NCBIfam" id="NF042913">
    <property type="entry name" value="CyRepA1"/>
    <property type="match status" value="1"/>
</dbReference>
<dbReference type="GO" id="GO:0003688">
    <property type="term" value="F:DNA replication origin binding"/>
    <property type="evidence" value="ECO:0007669"/>
    <property type="project" value="InterPro"/>
</dbReference>
<organism evidence="2 3">
    <name type="scientific">Pseudoduganella rivuli</name>
    <dbReference type="NCBI Taxonomy" id="2666085"/>
    <lineage>
        <taxon>Bacteria</taxon>
        <taxon>Pseudomonadati</taxon>
        <taxon>Pseudomonadota</taxon>
        <taxon>Betaproteobacteria</taxon>
        <taxon>Burkholderiales</taxon>
        <taxon>Oxalobacteraceae</taxon>
        <taxon>Telluria group</taxon>
        <taxon>Pseudoduganella</taxon>
    </lineage>
</organism>
<dbReference type="Pfam" id="PF02399">
    <property type="entry name" value="Herpes_ori_bp"/>
    <property type="match status" value="1"/>
</dbReference>
<keyword evidence="3" id="KW-1185">Reference proteome</keyword>
<dbReference type="SUPFAM" id="SSF52540">
    <property type="entry name" value="P-loop containing nucleoside triphosphate hydrolases"/>
    <property type="match status" value="1"/>
</dbReference>
<dbReference type="EMBL" id="WKJJ01000010">
    <property type="protein sequence ID" value="MRV73561.1"/>
    <property type="molecule type" value="Genomic_DNA"/>
</dbReference>
<comment type="caution">
    <text evidence="2">The sequence shown here is derived from an EMBL/GenBank/DDBJ whole genome shotgun (WGS) entry which is preliminary data.</text>
</comment>
<gene>
    <name evidence="2" type="ORF">GJ700_17755</name>
</gene>
<dbReference type="GO" id="GO:0005524">
    <property type="term" value="F:ATP binding"/>
    <property type="evidence" value="ECO:0007669"/>
    <property type="project" value="InterPro"/>
</dbReference>
<dbReference type="AlphaFoldDB" id="A0A7X2LTQ4"/>
<feature type="domain" description="Replication origin-binding protein" evidence="1">
    <location>
        <begin position="329"/>
        <end position="463"/>
    </location>
</feature>
<evidence type="ECO:0000259" key="1">
    <source>
        <dbReference type="Pfam" id="PF02399"/>
    </source>
</evidence>
<proteinExistence type="predicted"/>
<dbReference type="InterPro" id="IPR027417">
    <property type="entry name" value="P-loop_NTPase"/>
</dbReference>
<evidence type="ECO:0000313" key="3">
    <source>
        <dbReference type="Proteomes" id="UP000446768"/>
    </source>
</evidence>
<reference evidence="2 3" key="1">
    <citation type="submission" date="2019-11" db="EMBL/GenBank/DDBJ databases">
        <title>Novel species isolated from a subtropical stream in China.</title>
        <authorList>
            <person name="Lu H."/>
        </authorList>
    </citation>
    <scope>NUCLEOTIDE SEQUENCE [LARGE SCALE GENOMIC DNA]</scope>
    <source>
        <strain evidence="2 3">FT92W</strain>
    </source>
</reference>
<evidence type="ECO:0000313" key="2">
    <source>
        <dbReference type="EMBL" id="MRV73561.1"/>
    </source>
</evidence>
<protein>
    <recommendedName>
        <fullName evidence="1">Replication origin-binding protein domain-containing protein</fullName>
    </recommendedName>
</protein>
<accession>A0A7X2LTQ4</accession>